<dbReference type="InterPro" id="IPR014980">
    <property type="entry name" value="DOPA_dioxygen"/>
</dbReference>
<dbReference type="InterPro" id="IPR023389">
    <property type="entry name" value="DOPA-like_sf"/>
</dbReference>
<accession>A0A1Y5F289</accession>
<dbReference type="EMBL" id="MAAO01000015">
    <property type="protein sequence ID" value="OUR93555.1"/>
    <property type="molecule type" value="Genomic_DNA"/>
</dbReference>
<dbReference type="GO" id="GO:0051213">
    <property type="term" value="F:dioxygenase activity"/>
    <property type="evidence" value="ECO:0007669"/>
    <property type="project" value="UniProtKB-KW"/>
</dbReference>
<keyword evidence="1" id="KW-0560">Oxidoreductase</keyword>
<dbReference type="AlphaFoldDB" id="A0A1Y5F289"/>
<dbReference type="PIRSF" id="PIRSF028139">
    <property type="entry name" value="DOPA-diox_rel_Mll2280"/>
    <property type="match status" value="1"/>
</dbReference>
<comment type="caution">
    <text evidence="1">The sequence shown here is derived from an EMBL/GenBank/DDBJ whole genome shotgun (WGS) entry which is preliminary data.</text>
</comment>
<sequence length="111" mass="12817">MQEIKDFHIHLYYDESTINIAKEVGLKAQSEFDISIGRFHEKNVGPHPRWSVQLSIPTDKFGEILAWVSLNRKGLTIFSHPNTGDDLLDHTEHSIWMGELLELNTKIFSKD</sequence>
<protein>
    <submittedName>
        <fullName evidence="1">4,5-dioxygenase</fullName>
    </submittedName>
</protein>
<evidence type="ECO:0000313" key="2">
    <source>
        <dbReference type="Proteomes" id="UP000196531"/>
    </source>
</evidence>
<dbReference type="Proteomes" id="UP000196531">
    <property type="component" value="Unassembled WGS sequence"/>
</dbReference>
<dbReference type="PANTHER" id="PTHR36423:SF2">
    <property type="entry name" value="AFR070WP"/>
    <property type="match status" value="1"/>
</dbReference>
<dbReference type="Pfam" id="PF08883">
    <property type="entry name" value="DOPA_dioxygen"/>
    <property type="match status" value="1"/>
</dbReference>
<dbReference type="SUPFAM" id="SSF143410">
    <property type="entry name" value="DOPA-like"/>
    <property type="match status" value="1"/>
</dbReference>
<proteinExistence type="predicted"/>
<gene>
    <name evidence="1" type="ORF">A9Q84_18990</name>
</gene>
<reference evidence="2" key="1">
    <citation type="journal article" date="2017" name="Proc. Natl. Acad. Sci. U.S.A.">
        <title>Simulation of Deepwater Horizon oil plume reveals substrate specialization within a complex community of hydrocarbon-degraders.</title>
        <authorList>
            <person name="Hu P."/>
            <person name="Dubinsky E.A."/>
            <person name="Probst A.J."/>
            <person name="Wang J."/>
            <person name="Sieber C.M.K."/>
            <person name="Tom L.M."/>
            <person name="Gardinali P."/>
            <person name="Banfield J.F."/>
            <person name="Atlas R.M."/>
            <person name="Andersen G.L."/>
        </authorList>
    </citation>
    <scope>NUCLEOTIDE SEQUENCE [LARGE SCALE GENOMIC DNA]</scope>
</reference>
<dbReference type="Gene3D" id="3.30.70.1240">
    <property type="entry name" value="DOPA-like domains"/>
    <property type="match status" value="1"/>
</dbReference>
<dbReference type="PANTHER" id="PTHR36423">
    <property type="entry name" value="AFR070WP"/>
    <property type="match status" value="1"/>
</dbReference>
<keyword evidence="1" id="KW-0223">Dioxygenase</keyword>
<organism evidence="1 2">
    <name type="scientific">Halobacteriovorax marinus</name>
    <dbReference type="NCBI Taxonomy" id="97084"/>
    <lineage>
        <taxon>Bacteria</taxon>
        <taxon>Pseudomonadati</taxon>
        <taxon>Bdellovibrionota</taxon>
        <taxon>Bacteriovoracia</taxon>
        <taxon>Bacteriovoracales</taxon>
        <taxon>Halobacteriovoraceae</taxon>
        <taxon>Halobacteriovorax</taxon>
    </lineage>
</organism>
<evidence type="ECO:0000313" key="1">
    <source>
        <dbReference type="EMBL" id="OUR93555.1"/>
    </source>
</evidence>
<name>A0A1Y5F289_9BACT</name>